<dbReference type="RefSeq" id="XP_055860977.1">
    <property type="nucleotide sequence ID" value="XM_056005002.1"/>
</dbReference>
<protein>
    <submittedName>
        <fullName evidence="2 3">Uncharacterized protein LOC129921846</fullName>
    </submittedName>
</protein>
<keyword evidence="1" id="KW-1185">Reference proteome</keyword>
<sequence>MASKNARRKKWNSDLGKIASKSAILQKKSGIIKKKYYKFFLHKSRVVNSSYNIIGDHEAQEAEGGEVDLHQFYNDCKKNPGHIQFIPVEKFTLKHLPEGLQDPCLYKLIKASADMTVRVSVTMTSPDRPQFWAGTTQPYPFCNLKNEPQLRTGSGRIWNVNKMKDGEVQDGYYHSSYTKCWCQKCQDSDCPSNVWWEFSVHTACHVVFDVTEASHTKLRLFFDSDASPLVIVDKFEFLYSSKDYDICALNCVTCDKALGEKLMKIYKCHLDIWEEILFNPSYSRDKHKMAFIVSHPHGCPKQISIGQWKDKILIHDRTKFTYSTTTCPGSSGATVHCVGYSGTAWRSEFVHSGTKSGLNYSGVGQVFSKSK</sequence>
<dbReference type="RefSeq" id="XP_055860976.1">
    <property type="nucleotide sequence ID" value="XM_056005001.1"/>
</dbReference>
<dbReference type="GeneID" id="129921846"/>
<evidence type="ECO:0000313" key="1">
    <source>
        <dbReference type="Proteomes" id="UP001165740"/>
    </source>
</evidence>
<evidence type="ECO:0000313" key="3">
    <source>
        <dbReference type="RefSeq" id="XP_055860977.1"/>
    </source>
</evidence>
<dbReference type="OrthoDB" id="6045352at2759"/>
<gene>
    <name evidence="2 3" type="primary">LOC129921846</name>
</gene>
<organism evidence="1 2">
    <name type="scientific">Biomphalaria glabrata</name>
    <name type="common">Bloodfluke planorb</name>
    <name type="synonym">Freshwater snail</name>
    <dbReference type="NCBI Taxonomy" id="6526"/>
    <lineage>
        <taxon>Eukaryota</taxon>
        <taxon>Metazoa</taxon>
        <taxon>Spiralia</taxon>
        <taxon>Lophotrochozoa</taxon>
        <taxon>Mollusca</taxon>
        <taxon>Gastropoda</taxon>
        <taxon>Heterobranchia</taxon>
        <taxon>Euthyneura</taxon>
        <taxon>Panpulmonata</taxon>
        <taxon>Hygrophila</taxon>
        <taxon>Lymnaeoidea</taxon>
        <taxon>Planorbidae</taxon>
        <taxon>Biomphalaria</taxon>
    </lineage>
</organism>
<dbReference type="Proteomes" id="UP001165740">
    <property type="component" value="Chromosome 11"/>
</dbReference>
<evidence type="ECO:0000313" key="2">
    <source>
        <dbReference type="RefSeq" id="XP_055860976.1"/>
    </source>
</evidence>
<proteinExistence type="predicted"/>
<name>A0A9W2YDW2_BIOGL</name>
<accession>A0A9W2YDW2</accession>
<dbReference type="AlphaFoldDB" id="A0A9W2YDW2"/>
<reference evidence="2 3" key="1">
    <citation type="submission" date="2025-04" db="UniProtKB">
        <authorList>
            <consortium name="RefSeq"/>
        </authorList>
    </citation>
    <scope>IDENTIFICATION</scope>
</reference>